<dbReference type="Pfam" id="PF02966">
    <property type="entry name" value="DIM1"/>
    <property type="match status" value="1"/>
</dbReference>
<evidence type="ECO:0000256" key="3">
    <source>
        <dbReference type="ARBA" id="ARBA00022664"/>
    </source>
</evidence>
<accession>A0A8H5HD33</accession>
<dbReference type="GO" id="GO:0005681">
    <property type="term" value="C:spliceosomal complex"/>
    <property type="evidence" value="ECO:0007669"/>
    <property type="project" value="TreeGrafter"/>
</dbReference>
<comment type="caution">
    <text evidence="7">The sequence shown here is derived from an EMBL/GenBank/DDBJ whole genome shotgun (WGS) entry which is preliminary data.</text>
</comment>
<proteinExistence type="inferred from homology"/>
<dbReference type="GO" id="GO:0046540">
    <property type="term" value="C:U4/U6 x U5 tri-snRNP complex"/>
    <property type="evidence" value="ECO:0007669"/>
    <property type="project" value="InterPro"/>
</dbReference>
<dbReference type="PANTHER" id="PTHR12052">
    <property type="entry name" value="THIOREDOXIN-LIKE PROTEN 4A, 4B"/>
    <property type="match status" value="1"/>
</dbReference>
<comment type="subcellular location">
    <subcellularLocation>
        <location evidence="1">Nucleus</location>
    </subcellularLocation>
</comment>
<evidence type="ECO:0000256" key="6">
    <source>
        <dbReference type="SAM" id="Phobius"/>
    </source>
</evidence>
<evidence type="ECO:0000256" key="4">
    <source>
        <dbReference type="ARBA" id="ARBA00023187"/>
    </source>
</evidence>
<dbReference type="InterPro" id="IPR004123">
    <property type="entry name" value="Dim1"/>
</dbReference>
<keyword evidence="6" id="KW-1133">Transmembrane helix</keyword>
<keyword evidence="3" id="KW-0507">mRNA processing</keyword>
<feature type="transmembrane region" description="Helical" evidence="6">
    <location>
        <begin position="351"/>
        <end position="373"/>
    </location>
</feature>
<protein>
    <submittedName>
        <fullName evidence="7">Uncharacterized protein</fullName>
    </submittedName>
</protein>
<dbReference type="Gene3D" id="3.40.30.10">
    <property type="entry name" value="Glutaredoxin"/>
    <property type="match status" value="1"/>
</dbReference>
<organism evidence="7 8">
    <name type="scientific">Collybiopsis confluens</name>
    <dbReference type="NCBI Taxonomy" id="2823264"/>
    <lineage>
        <taxon>Eukaryota</taxon>
        <taxon>Fungi</taxon>
        <taxon>Dikarya</taxon>
        <taxon>Basidiomycota</taxon>
        <taxon>Agaricomycotina</taxon>
        <taxon>Agaricomycetes</taxon>
        <taxon>Agaricomycetidae</taxon>
        <taxon>Agaricales</taxon>
        <taxon>Marasmiineae</taxon>
        <taxon>Omphalotaceae</taxon>
        <taxon>Collybiopsis</taxon>
    </lineage>
</organism>
<name>A0A8H5HD33_9AGAR</name>
<dbReference type="FunFam" id="3.40.30.10:FF:000004">
    <property type="entry name" value="Spliceosomal protein DIB1"/>
    <property type="match status" value="1"/>
</dbReference>
<dbReference type="SMART" id="SM01410">
    <property type="entry name" value="DIM1"/>
    <property type="match status" value="1"/>
</dbReference>
<keyword evidence="6" id="KW-0472">Membrane</keyword>
<feature type="transmembrane region" description="Helical" evidence="6">
    <location>
        <begin position="310"/>
        <end position="331"/>
    </location>
</feature>
<dbReference type="GO" id="GO:0000398">
    <property type="term" value="P:mRNA splicing, via spliceosome"/>
    <property type="evidence" value="ECO:0007669"/>
    <property type="project" value="InterPro"/>
</dbReference>
<evidence type="ECO:0000256" key="2">
    <source>
        <dbReference type="ARBA" id="ARBA00008241"/>
    </source>
</evidence>
<dbReference type="Proteomes" id="UP000518752">
    <property type="component" value="Unassembled WGS sequence"/>
</dbReference>
<evidence type="ECO:0000256" key="5">
    <source>
        <dbReference type="ARBA" id="ARBA00023242"/>
    </source>
</evidence>
<keyword evidence="6" id="KW-0812">Transmembrane</keyword>
<reference evidence="7 8" key="1">
    <citation type="journal article" date="2020" name="ISME J.">
        <title>Uncovering the hidden diversity of litter-decomposition mechanisms in mushroom-forming fungi.</title>
        <authorList>
            <person name="Floudas D."/>
            <person name="Bentzer J."/>
            <person name="Ahren D."/>
            <person name="Johansson T."/>
            <person name="Persson P."/>
            <person name="Tunlid A."/>
        </authorList>
    </citation>
    <scope>NUCLEOTIDE SEQUENCE [LARGE SCALE GENOMIC DNA]</scope>
    <source>
        <strain evidence="7 8">CBS 406.79</strain>
    </source>
</reference>
<dbReference type="GO" id="GO:0005682">
    <property type="term" value="C:U5 snRNP"/>
    <property type="evidence" value="ECO:0007669"/>
    <property type="project" value="TreeGrafter"/>
</dbReference>
<dbReference type="EMBL" id="JAACJN010000061">
    <property type="protein sequence ID" value="KAF5381133.1"/>
    <property type="molecule type" value="Genomic_DNA"/>
</dbReference>
<dbReference type="PANTHER" id="PTHR12052:SF5">
    <property type="entry name" value="THIOREDOXIN-LIKE PROTEIN 4A"/>
    <property type="match status" value="1"/>
</dbReference>
<feature type="transmembrane region" description="Helical" evidence="6">
    <location>
        <begin position="393"/>
        <end position="417"/>
    </location>
</feature>
<evidence type="ECO:0000313" key="8">
    <source>
        <dbReference type="Proteomes" id="UP000518752"/>
    </source>
</evidence>
<feature type="transmembrane region" description="Helical" evidence="6">
    <location>
        <begin position="230"/>
        <end position="251"/>
    </location>
</feature>
<keyword evidence="8" id="KW-1185">Reference proteome</keyword>
<keyword evidence="4" id="KW-0508">mRNA splicing</keyword>
<sequence>MSYFLPHLPSGWHVDEAIKSEEDRIVVIRFGHDWDSQCMTMDETLYSVAEKVQNFAVIYLCDITEVPDFNKMYELYDPCTVMFFYRNKHIMIDLGTGNNNKINWAMDNKQELIDIIETVYRGASKGRGLVVSPKGEDCRRLQRLELMLLLLCRLFHPVQILALSLIFCSMLYHSSNKPSDALVIGELALERSLYIGGQITGVLYGWSHDHSPSFSANTDCLCSKYQARFYITYGALLITLWTVALACNAFFGQEAWIDHRDDSEGGPAAYIAENISAPYNTLGTTAGVLMNFLNDGLLIYRCYMIWNSRLIILFPVALYLGACSMSILLIYDSAQPTANFFSGHAIDFGVPYLSLTITLNIIVTALISGRILYLQNKIRKLFSRPHVEHLKQYTSVSAGLVESAAPFTALGIVYVVGYARHNSFSFALVQIWGDFCVAYHFFPVSL</sequence>
<dbReference type="SUPFAM" id="SSF52833">
    <property type="entry name" value="Thioredoxin-like"/>
    <property type="match status" value="1"/>
</dbReference>
<dbReference type="OrthoDB" id="147752at2759"/>
<evidence type="ECO:0000313" key="7">
    <source>
        <dbReference type="EMBL" id="KAF5381133.1"/>
    </source>
</evidence>
<dbReference type="AlphaFoldDB" id="A0A8H5HD33"/>
<evidence type="ECO:0000256" key="1">
    <source>
        <dbReference type="ARBA" id="ARBA00004123"/>
    </source>
</evidence>
<comment type="similarity">
    <text evidence="2">Belongs to the DIM1 family.</text>
</comment>
<dbReference type="InterPro" id="IPR036249">
    <property type="entry name" value="Thioredoxin-like_sf"/>
</dbReference>
<gene>
    <name evidence="7" type="ORF">D9757_009416</name>
</gene>
<keyword evidence="5" id="KW-0539">Nucleus</keyword>
<dbReference type="CDD" id="cd02954">
    <property type="entry name" value="DIM1"/>
    <property type="match status" value="1"/>
</dbReference>